<dbReference type="Proteomes" id="UP000663877">
    <property type="component" value="Unassembled WGS sequence"/>
</dbReference>
<organism evidence="3 7">
    <name type="scientific">Adineta steineri</name>
    <dbReference type="NCBI Taxonomy" id="433720"/>
    <lineage>
        <taxon>Eukaryota</taxon>
        <taxon>Metazoa</taxon>
        <taxon>Spiralia</taxon>
        <taxon>Gnathifera</taxon>
        <taxon>Rotifera</taxon>
        <taxon>Eurotatoria</taxon>
        <taxon>Bdelloidea</taxon>
        <taxon>Adinetida</taxon>
        <taxon>Adinetidae</taxon>
        <taxon>Adineta</taxon>
    </lineage>
</organism>
<proteinExistence type="predicted"/>
<gene>
    <name evidence="2" type="ORF">BJG266_LOCUS28999</name>
    <name evidence="3" type="ORF">BJG266_LOCUS29011</name>
    <name evidence="4" type="ORF">QVE165_LOCUS31846</name>
    <name evidence="5" type="ORF">QVE165_LOCUS31986</name>
</gene>
<protein>
    <recommendedName>
        <fullName evidence="1">ABC transporter domain-containing protein</fullName>
    </recommendedName>
</protein>
<dbReference type="InterPro" id="IPR027417">
    <property type="entry name" value="P-loop_NTPase"/>
</dbReference>
<name>A0A814Z7X9_9BILA</name>
<dbReference type="AlphaFoldDB" id="A0A814Z7X9"/>
<dbReference type="PANTHER" id="PTHR24221">
    <property type="entry name" value="ATP-BINDING CASSETTE SUB-FAMILY B"/>
    <property type="match status" value="1"/>
</dbReference>
<evidence type="ECO:0000259" key="1">
    <source>
        <dbReference type="Pfam" id="PF00005"/>
    </source>
</evidence>
<dbReference type="GO" id="GO:0005524">
    <property type="term" value="F:ATP binding"/>
    <property type="evidence" value="ECO:0007669"/>
    <property type="project" value="InterPro"/>
</dbReference>
<comment type="caution">
    <text evidence="3">The sequence shown here is derived from an EMBL/GenBank/DDBJ whole genome shotgun (WGS) entry which is preliminary data.</text>
</comment>
<evidence type="ECO:0000313" key="7">
    <source>
        <dbReference type="Proteomes" id="UP000663877"/>
    </source>
</evidence>
<reference evidence="3" key="1">
    <citation type="submission" date="2021-02" db="EMBL/GenBank/DDBJ databases">
        <authorList>
            <person name="Nowell W R."/>
        </authorList>
    </citation>
    <scope>NUCLEOTIDE SEQUENCE</scope>
</reference>
<keyword evidence="6" id="KW-1185">Reference proteome</keyword>
<dbReference type="Proteomes" id="UP000663832">
    <property type="component" value="Unassembled WGS sequence"/>
</dbReference>
<dbReference type="EMBL" id="CAJNOM010000276">
    <property type="protein sequence ID" value="CAF1312031.1"/>
    <property type="molecule type" value="Genomic_DNA"/>
</dbReference>
<dbReference type="SUPFAM" id="SSF52540">
    <property type="entry name" value="P-loop containing nucleoside triphosphate hydrolases"/>
    <property type="match status" value="1"/>
</dbReference>
<dbReference type="Gene3D" id="3.40.50.300">
    <property type="entry name" value="P-loop containing nucleotide triphosphate hydrolases"/>
    <property type="match status" value="1"/>
</dbReference>
<dbReference type="EMBL" id="CAJNOM010000279">
    <property type="protein sequence ID" value="CAF1314627.1"/>
    <property type="molecule type" value="Genomic_DNA"/>
</dbReference>
<dbReference type="EMBL" id="CAJNOI010000317">
    <property type="protein sequence ID" value="CAF1240039.1"/>
    <property type="molecule type" value="Genomic_DNA"/>
</dbReference>
<dbReference type="OrthoDB" id="6500128at2759"/>
<feature type="domain" description="ABC transporter" evidence="1">
    <location>
        <begin position="9"/>
        <end position="84"/>
    </location>
</feature>
<evidence type="ECO:0000313" key="6">
    <source>
        <dbReference type="Proteomes" id="UP000663832"/>
    </source>
</evidence>
<dbReference type="InterPro" id="IPR003439">
    <property type="entry name" value="ABC_transporter-like_ATP-bd"/>
</dbReference>
<evidence type="ECO:0000313" key="4">
    <source>
        <dbReference type="EMBL" id="CAF1312031.1"/>
    </source>
</evidence>
<evidence type="ECO:0000313" key="2">
    <source>
        <dbReference type="EMBL" id="CAF1240039.1"/>
    </source>
</evidence>
<dbReference type="GO" id="GO:0042626">
    <property type="term" value="F:ATPase-coupled transmembrane transporter activity"/>
    <property type="evidence" value="ECO:0007669"/>
    <property type="project" value="TreeGrafter"/>
</dbReference>
<dbReference type="GO" id="GO:0016887">
    <property type="term" value="F:ATP hydrolysis activity"/>
    <property type="evidence" value="ECO:0007669"/>
    <property type="project" value="InterPro"/>
</dbReference>
<sequence>MLGLTIVENISYGCSSHTFTYEDIINAARRAHCHNFIEALPMGYDTPVGLNGTSFLSGDQKQRIAIARALFRNPKFLLLDEATSALDVHNEKLVEESLNVARQDNPSRTVIIVAHRLSTIQSCDLICVLGPNGRLLESSTHAELMAHGTAYRRFVLDHM</sequence>
<evidence type="ECO:0000313" key="3">
    <source>
        <dbReference type="EMBL" id="CAF1240253.1"/>
    </source>
</evidence>
<dbReference type="InterPro" id="IPR039421">
    <property type="entry name" value="Type_1_exporter"/>
</dbReference>
<dbReference type="Pfam" id="PF00005">
    <property type="entry name" value="ABC_tran"/>
    <property type="match status" value="1"/>
</dbReference>
<dbReference type="EMBL" id="CAJNOI010000317">
    <property type="protein sequence ID" value="CAF1240253.1"/>
    <property type="molecule type" value="Genomic_DNA"/>
</dbReference>
<accession>A0A814Z7X9</accession>
<evidence type="ECO:0000313" key="5">
    <source>
        <dbReference type="EMBL" id="CAF1314627.1"/>
    </source>
</evidence>
<dbReference type="PANTHER" id="PTHR24221:SF503">
    <property type="entry name" value="MITOCHONDRIAL POTASSIUM CHANNEL ATP-BINDING SUBUNIT"/>
    <property type="match status" value="1"/>
</dbReference>
<dbReference type="GO" id="GO:0016020">
    <property type="term" value="C:membrane"/>
    <property type="evidence" value="ECO:0007669"/>
    <property type="project" value="TreeGrafter"/>
</dbReference>